<dbReference type="Gene3D" id="2.30.33.40">
    <property type="entry name" value="GroES chaperonin"/>
    <property type="match status" value="1"/>
</dbReference>
<feature type="transmembrane region" description="Helical" evidence="2">
    <location>
        <begin position="28"/>
        <end position="53"/>
    </location>
</feature>
<evidence type="ECO:0000256" key="2">
    <source>
        <dbReference type="SAM" id="Phobius"/>
    </source>
</evidence>
<dbReference type="Pfam" id="PF00166">
    <property type="entry name" value="Cpn10"/>
    <property type="match status" value="1"/>
</dbReference>
<dbReference type="SMART" id="SM00883">
    <property type="entry name" value="Cpn10"/>
    <property type="match status" value="1"/>
</dbReference>
<keyword evidence="2" id="KW-1133">Transmembrane helix</keyword>
<evidence type="ECO:0000313" key="4">
    <source>
        <dbReference type="Proteomes" id="UP000807159"/>
    </source>
</evidence>
<dbReference type="EMBL" id="JACEGQ020000002">
    <property type="protein sequence ID" value="KAH8516563.1"/>
    <property type="molecule type" value="Genomic_DNA"/>
</dbReference>
<dbReference type="InterPro" id="IPR011032">
    <property type="entry name" value="GroES-like_sf"/>
</dbReference>
<dbReference type="InterPro" id="IPR037124">
    <property type="entry name" value="Chaperonin_GroES_sf"/>
</dbReference>
<accession>A0A8T2ZGC8</accession>
<name>A0A8T2ZGC8_POPDE</name>
<keyword evidence="2" id="KW-0812">Transmembrane</keyword>
<evidence type="ECO:0000313" key="3">
    <source>
        <dbReference type="EMBL" id="KAH8516563.1"/>
    </source>
</evidence>
<reference evidence="3" key="1">
    <citation type="journal article" date="2021" name="J. Hered.">
        <title>Genome Assembly of Salicaceae Populus deltoides (Eastern Cottonwood) I-69 Based on Nanopore Sequencing and Hi-C Technologies.</title>
        <authorList>
            <person name="Bai S."/>
            <person name="Wu H."/>
            <person name="Zhang J."/>
            <person name="Pan Z."/>
            <person name="Zhao W."/>
            <person name="Li Z."/>
            <person name="Tong C."/>
        </authorList>
    </citation>
    <scope>NUCLEOTIDE SEQUENCE</scope>
    <source>
        <tissue evidence="3">Leaf</tissue>
    </source>
</reference>
<dbReference type="InterPro" id="IPR020818">
    <property type="entry name" value="Chaperonin_GroES"/>
</dbReference>
<dbReference type="GO" id="GO:0005524">
    <property type="term" value="F:ATP binding"/>
    <property type="evidence" value="ECO:0007669"/>
    <property type="project" value="InterPro"/>
</dbReference>
<dbReference type="GO" id="GO:0044183">
    <property type="term" value="F:protein folding chaperone"/>
    <property type="evidence" value="ECO:0007669"/>
    <property type="project" value="InterPro"/>
</dbReference>
<dbReference type="CDD" id="cd00320">
    <property type="entry name" value="cpn10"/>
    <property type="match status" value="1"/>
</dbReference>
<dbReference type="SUPFAM" id="SSF50129">
    <property type="entry name" value="GroES-like"/>
    <property type="match status" value="1"/>
</dbReference>
<protein>
    <submittedName>
        <fullName evidence="3">Uncharacterized protein</fullName>
    </submittedName>
</protein>
<keyword evidence="4" id="KW-1185">Reference proteome</keyword>
<organism evidence="3 4">
    <name type="scientific">Populus deltoides</name>
    <name type="common">Eastern poplar</name>
    <name type="synonym">Eastern cottonwood</name>
    <dbReference type="NCBI Taxonomy" id="3696"/>
    <lineage>
        <taxon>Eukaryota</taxon>
        <taxon>Viridiplantae</taxon>
        <taxon>Streptophyta</taxon>
        <taxon>Embryophyta</taxon>
        <taxon>Tracheophyta</taxon>
        <taxon>Spermatophyta</taxon>
        <taxon>Magnoliopsida</taxon>
        <taxon>eudicotyledons</taxon>
        <taxon>Gunneridae</taxon>
        <taxon>Pentapetalae</taxon>
        <taxon>rosids</taxon>
        <taxon>fabids</taxon>
        <taxon>Malpighiales</taxon>
        <taxon>Salicaceae</taxon>
        <taxon>Saliceae</taxon>
        <taxon>Populus</taxon>
    </lineage>
</organism>
<comment type="caution">
    <text evidence="3">The sequence shown here is derived from an EMBL/GenBank/DDBJ whole genome shotgun (WGS) entry which is preliminary data.</text>
</comment>
<feature type="transmembrane region" description="Helical" evidence="2">
    <location>
        <begin position="119"/>
        <end position="138"/>
    </location>
</feature>
<dbReference type="AlphaFoldDB" id="A0A8T2ZGC8"/>
<gene>
    <name evidence="3" type="ORF">H0E87_004783</name>
</gene>
<keyword evidence="2" id="KW-0472">Membrane</keyword>
<sequence length="227" mass="25227">MMMILIDIDDENKNREHMQSMDRTSEKIAYGAGVAAGTVGGVAGVVCGSKMAFDWVIDRYDEFETRSIERIMRKIDANRRDRNKGVSVASRSILTEPKSDVIIFHYFIHNSPLYCKSRVLNVLWILVMGKIVAIYLACNDVEALRRTRSKVQVAPQADRVLIRLEDLPEKSSGGVLLSKSAVKFERYLMGEVLSVGAGEVEAGKRVDLGTDAKHCFCKAGDLLAVVE</sequence>
<evidence type="ECO:0000256" key="1">
    <source>
        <dbReference type="ARBA" id="ARBA00023186"/>
    </source>
</evidence>
<keyword evidence="1" id="KW-0143">Chaperone</keyword>
<proteinExistence type="predicted"/>
<dbReference type="Proteomes" id="UP000807159">
    <property type="component" value="Chromosome 2"/>
</dbReference>